<keyword evidence="2" id="KW-0489">Methyltransferase</keyword>
<dbReference type="EMBL" id="KZ851845">
    <property type="protein sequence ID" value="RDK46728.1"/>
    <property type="molecule type" value="Genomic_DNA"/>
</dbReference>
<dbReference type="AlphaFoldDB" id="A0A370PX18"/>
<dbReference type="PANTHER" id="PTHR43591:SF24">
    <property type="entry name" value="2-METHOXY-6-POLYPRENYL-1,4-BENZOQUINOL METHYLASE, MITOCHONDRIAL"/>
    <property type="match status" value="1"/>
</dbReference>
<protein>
    <submittedName>
        <fullName evidence="2">S-adenosyl-L-methionine-dependent methyltransferase</fullName>
    </submittedName>
</protein>
<keyword evidence="3" id="KW-1185">Reference proteome</keyword>
<name>A0A370PX18_ASPPH</name>
<dbReference type="Proteomes" id="UP000254937">
    <property type="component" value="Unassembled WGS sequence"/>
</dbReference>
<organism evidence="2 3">
    <name type="scientific">Aspergillus phoenicis ATCC 13157</name>
    <dbReference type="NCBI Taxonomy" id="1353007"/>
    <lineage>
        <taxon>Eukaryota</taxon>
        <taxon>Fungi</taxon>
        <taxon>Dikarya</taxon>
        <taxon>Ascomycota</taxon>
        <taxon>Pezizomycotina</taxon>
        <taxon>Eurotiomycetes</taxon>
        <taxon>Eurotiomycetidae</taxon>
        <taxon>Eurotiales</taxon>
        <taxon>Aspergillaceae</taxon>
        <taxon>Aspergillus</taxon>
    </lineage>
</organism>
<dbReference type="SMR" id="A0A370PX18"/>
<reference evidence="2 3" key="1">
    <citation type="submission" date="2018-07" db="EMBL/GenBank/DDBJ databases">
        <title>Section-level genome sequencing of Aspergillus section Nigri to investigate inter- and intra-species variation.</title>
        <authorList>
            <consortium name="DOE Joint Genome Institute"/>
            <person name="Vesth T.C."/>
            <person name="Nybo J.L."/>
            <person name="Theobald S."/>
            <person name="Frisvad J.C."/>
            <person name="Larsen T.O."/>
            <person name="Nielsen K.F."/>
            <person name="Hoof J.B."/>
            <person name="Brandl J."/>
            <person name="Salamov A."/>
            <person name="Riley R."/>
            <person name="Gladden J.M."/>
            <person name="Phatale P."/>
            <person name="Nielsen M.T."/>
            <person name="Lyhne E.K."/>
            <person name="Kogle M.E."/>
            <person name="Strasser K."/>
            <person name="McDonnell E."/>
            <person name="Barry K."/>
            <person name="Clum A."/>
            <person name="Chen C."/>
            <person name="Nolan M."/>
            <person name="Sandor L."/>
            <person name="Kuo A."/>
            <person name="Lipzen A."/>
            <person name="Hainaut M."/>
            <person name="Drula E."/>
            <person name="Tsang A."/>
            <person name="Magnuson J.K."/>
            <person name="Henrissat B."/>
            <person name="Wiebenga A."/>
            <person name="Simmons B.A."/>
            <person name="Makela M.R."/>
            <person name="De vries R.P."/>
            <person name="Grigoriev I.V."/>
            <person name="Mortensen U.H."/>
            <person name="Baker S.E."/>
            <person name="Andersen M.R."/>
        </authorList>
    </citation>
    <scope>NUCLEOTIDE SEQUENCE [LARGE SCALE GENOMIC DNA]</scope>
    <source>
        <strain evidence="2 3">ATCC 13157</strain>
    </source>
</reference>
<dbReference type="Pfam" id="PF13847">
    <property type="entry name" value="Methyltransf_31"/>
    <property type="match status" value="1"/>
</dbReference>
<dbReference type="GO" id="GO:0032259">
    <property type="term" value="P:methylation"/>
    <property type="evidence" value="ECO:0007669"/>
    <property type="project" value="UniProtKB-KW"/>
</dbReference>
<dbReference type="InterPro" id="IPR025714">
    <property type="entry name" value="Methyltranfer_dom"/>
</dbReference>
<gene>
    <name evidence="2" type="ORF">M752DRAFT_207873</name>
</gene>
<evidence type="ECO:0000313" key="2">
    <source>
        <dbReference type="EMBL" id="RDK46728.1"/>
    </source>
</evidence>
<evidence type="ECO:0000313" key="3">
    <source>
        <dbReference type="Proteomes" id="UP000254937"/>
    </source>
</evidence>
<dbReference type="CDD" id="cd02440">
    <property type="entry name" value="AdoMet_MTases"/>
    <property type="match status" value="1"/>
</dbReference>
<accession>A0A370PX18</accession>
<dbReference type="SUPFAM" id="SSF53335">
    <property type="entry name" value="S-adenosyl-L-methionine-dependent methyltransferases"/>
    <property type="match status" value="1"/>
</dbReference>
<feature type="domain" description="Methyltransferase" evidence="1">
    <location>
        <begin position="45"/>
        <end position="174"/>
    </location>
</feature>
<dbReference type="PANTHER" id="PTHR43591">
    <property type="entry name" value="METHYLTRANSFERASE"/>
    <property type="match status" value="1"/>
</dbReference>
<evidence type="ECO:0000259" key="1">
    <source>
        <dbReference type="Pfam" id="PF13847"/>
    </source>
</evidence>
<dbReference type="InterPro" id="IPR029063">
    <property type="entry name" value="SAM-dependent_MTases_sf"/>
</dbReference>
<dbReference type="Gene3D" id="3.40.50.150">
    <property type="entry name" value="Vaccinia Virus protein VP39"/>
    <property type="match status" value="1"/>
</dbReference>
<keyword evidence="2" id="KW-0808">Transferase</keyword>
<proteinExistence type="predicted"/>
<sequence length="303" mass="33246">MTRTPAAPEKHNRDSASRYKSGSKISTLFAEELVERSAIAGFGRKDLVVFDNACGTGAISSALHRALGDEKTRTWKLTCGDVSEAMVEVSKQKMIEEGWQNAEVEVVDAQNTGLLSDHYTHVFSAFGKMLGTQGNGIMLTSISAFNLFPDDKAAMEECFRVLQSGGTLAVSTWCSTVWATLIQSAIASIPGDLPTPTTEDIFGLYNKNWADESRVRAQFQQAGFTDINVTSVKKEYTVPVQELAEACKISLPHITRKFWTQEQRDSYEAEVPKAVLRILEEEQRGIGLGAMKAEAIIATARKP</sequence>
<dbReference type="GO" id="GO:0008168">
    <property type="term" value="F:methyltransferase activity"/>
    <property type="evidence" value="ECO:0007669"/>
    <property type="project" value="UniProtKB-KW"/>
</dbReference>